<evidence type="ECO:0000313" key="3">
    <source>
        <dbReference type="Proteomes" id="UP000554342"/>
    </source>
</evidence>
<protein>
    <submittedName>
        <fullName evidence="2">Transposase InsO family protein</fullName>
    </submittedName>
</protein>
<keyword evidence="3" id="KW-1185">Reference proteome</keyword>
<dbReference type="Proteomes" id="UP000554342">
    <property type="component" value="Unassembled WGS sequence"/>
</dbReference>
<organism evidence="2 3">
    <name type="scientific">Stakelama sediminis</name>
    <dbReference type="NCBI Taxonomy" id="463200"/>
    <lineage>
        <taxon>Bacteria</taxon>
        <taxon>Pseudomonadati</taxon>
        <taxon>Pseudomonadota</taxon>
        <taxon>Alphaproteobacteria</taxon>
        <taxon>Sphingomonadales</taxon>
        <taxon>Sphingomonadaceae</taxon>
        <taxon>Stakelama</taxon>
    </lineage>
</organism>
<dbReference type="EMBL" id="JACIJI010000002">
    <property type="protein sequence ID" value="MBB5718742.1"/>
    <property type="molecule type" value="Genomic_DNA"/>
</dbReference>
<dbReference type="Pfam" id="PF13276">
    <property type="entry name" value="HTH_21"/>
    <property type="match status" value="1"/>
</dbReference>
<feature type="domain" description="HTH-like" evidence="1">
    <location>
        <begin position="6"/>
        <end position="54"/>
    </location>
</feature>
<gene>
    <name evidence="2" type="ORF">FHR23_001665</name>
</gene>
<accession>A0A840YZ08</accession>
<dbReference type="AlphaFoldDB" id="A0A840YZ08"/>
<name>A0A840YZ08_9SPHN</name>
<comment type="caution">
    <text evidence="2">The sequence shown here is derived from an EMBL/GenBank/DDBJ whole genome shotgun (WGS) entry which is preliminary data.</text>
</comment>
<reference evidence="2 3" key="1">
    <citation type="submission" date="2020-08" db="EMBL/GenBank/DDBJ databases">
        <title>Genomic Encyclopedia of Type Strains, Phase IV (KMG-IV): sequencing the most valuable type-strain genomes for metagenomic binning, comparative biology and taxonomic classification.</title>
        <authorList>
            <person name="Goeker M."/>
        </authorList>
    </citation>
    <scope>NUCLEOTIDE SEQUENCE [LARGE SCALE GENOMIC DNA]</scope>
    <source>
        <strain evidence="2 3">DSM 27203</strain>
    </source>
</reference>
<dbReference type="InterPro" id="IPR025948">
    <property type="entry name" value="HTH-like_dom"/>
</dbReference>
<evidence type="ECO:0000313" key="2">
    <source>
        <dbReference type="EMBL" id="MBB5718742.1"/>
    </source>
</evidence>
<evidence type="ECO:0000259" key="1">
    <source>
        <dbReference type="Pfam" id="PF13276"/>
    </source>
</evidence>
<sequence>MIGASVQTSHIVSYRTYGARRGWRDLLAEGIYCGLRRVERMMRQQGLRARPRRRGLPKDQDELSVITGNVLDRQFMGDGANQKWA</sequence>
<proteinExistence type="predicted"/>